<organism evidence="3 4">
    <name type="scientific">Mycena metata</name>
    <dbReference type="NCBI Taxonomy" id="1033252"/>
    <lineage>
        <taxon>Eukaryota</taxon>
        <taxon>Fungi</taxon>
        <taxon>Dikarya</taxon>
        <taxon>Basidiomycota</taxon>
        <taxon>Agaricomycotina</taxon>
        <taxon>Agaricomycetes</taxon>
        <taxon>Agaricomycetidae</taxon>
        <taxon>Agaricales</taxon>
        <taxon>Marasmiineae</taxon>
        <taxon>Mycenaceae</taxon>
        <taxon>Mycena</taxon>
    </lineage>
</organism>
<evidence type="ECO:0000256" key="1">
    <source>
        <dbReference type="SAM" id="MobiDB-lite"/>
    </source>
</evidence>
<dbReference type="AlphaFoldDB" id="A0AAD7H0B7"/>
<dbReference type="Proteomes" id="UP001215598">
    <property type="component" value="Unassembled WGS sequence"/>
</dbReference>
<evidence type="ECO:0000313" key="4">
    <source>
        <dbReference type="Proteomes" id="UP001215598"/>
    </source>
</evidence>
<feature type="region of interest" description="Disordered" evidence="1">
    <location>
        <begin position="386"/>
        <end position="405"/>
    </location>
</feature>
<proteinExistence type="predicted"/>
<reference evidence="3" key="1">
    <citation type="submission" date="2023-03" db="EMBL/GenBank/DDBJ databases">
        <title>Massive genome expansion in bonnet fungi (Mycena s.s.) driven by repeated elements and novel gene families across ecological guilds.</title>
        <authorList>
            <consortium name="Lawrence Berkeley National Laboratory"/>
            <person name="Harder C.B."/>
            <person name="Miyauchi S."/>
            <person name="Viragh M."/>
            <person name="Kuo A."/>
            <person name="Thoen E."/>
            <person name="Andreopoulos B."/>
            <person name="Lu D."/>
            <person name="Skrede I."/>
            <person name="Drula E."/>
            <person name="Henrissat B."/>
            <person name="Morin E."/>
            <person name="Kohler A."/>
            <person name="Barry K."/>
            <person name="LaButti K."/>
            <person name="Morin E."/>
            <person name="Salamov A."/>
            <person name="Lipzen A."/>
            <person name="Mereny Z."/>
            <person name="Hegedus B."/>
            <person name="Baldrian P."/>
            <person name="Stursova M."/>
            <person name="Weitz H."/>
            <person name="Taylor A."/>
            <person name="Grigoriev I.V."/>
            <person name="Nagy L.G."/>
            <person name="Martin F."/>
            <person name="Kauserud H."/>
        </authorList>
    </citation>
    <scope>NUCLEOTIDE SEQUENCE</scope>
    <source>
        <strain evidence="3">CBHHK182m</strain>
    </source>
</reference>
<sequence>MPPPWPVLEIYAHEFEQCRAQLAYYKLRLERVSGVELRGRIMRRRDEFIRRMQRRIDYRVALYYDILDGEAAEDQQYIFRSSNEIHILLPQKMPDASTQTDGATQTAGASIEREFQLKREAIDWVEGKLTGPPSAEMLRWLGVNLVAEPAKKAATQAADAAEWVIPTLRSAADKTTADYINPLSQAERENLERVRKAAVEELDRLSKATAHRRGREMRRVDLEMDLGWFLQDMVYEAVNDLETANPDPADIPPRCTADGCLNPGAHSKCLDCIGANYICDACMLRTHRHVPLHQISRWENGGFSRVDLKSIGMRIPLGHSNCTARATEQHFIIVDTDKPHNVAIAFCDCGVGGTRAAQLVAARLYPSSYERPRAAITFRMVMTANADRSSRPSSPSSSWGASNSG</sequence>
<feature type="domain" description="CxC2-like cysteine cluster KDZ transposase-associated" evidence="2">
    <location>
        <begin position="308"/>
        <end position="383"/>
    </location>
</feature>
<evidence type="ECO:0000313" key="3">
    <source>
        <dbReference type="EMBL" id="KAJ7709418.1"/>
    </source>
</evidence>
<dbReference type="EMBL" id="JARKIB010000418">
    <property type="protein sequence ID" value="KAJ7709418.1"/>
    <property type="molecule type" value="Genomic_DNA"/>
</dbReference>
<dbReference type="Pfam" id="PF18803">
    <property type="entry name" value="CxC2"/>
    <property type="match status" value="1"/>
</dbReference>
<name>A0AAD7H0B7_9AGAR</name>
<protein>
    <recommendedName>
        <fullName evidence="2">CxC2-like cysteine cluster KDZ transposase-associated domain-containing protein</fullName>
    </recommendedName>
</protein>
<accession>A0AAD7H0B7</accession>
<dbReference type="InterPro" id="IPR041457">
    <property type="entry name" value="CxC2_KDZ-assoc"/>
</dbReference>
<comment type="caution">
    <text evidence="3">The sequence shown here is derived from an EMBL/GenBank/DDBJ whole genome shotgun (WGS) entry which is preliminary data.</text>
</comment>
<keyword evidence="4" id="KW-1185">Reference proteome</keyword>
<evidence type="ECO:0000259" key="2">
    <source>
        <dbReference type="Pfam" id="PF18803"/>
    </source>
</evidence>
<gene>
    <name evidence="3" type="ORF">B0H16DRAFT_1745819</name>
</gene>
<dbReference type="CDD" id="cd19757">
    <property type="entry name" value="Bbox1"/>
    <property type="match status" value="1"/>
</dbReference>